<evidence type="ECO:0000313" key="3">
    <source>
        <dbReference type="Proteomes" id="UP000255467"/>
    </source>
</evidence>
<proteinExistence type="predicted"/>
<feature type="region of interest" description="Disordered" evidence="1">
    <location>
        <begin position="52"/>
        <end position="86"/>
    </location>
</feature>
<dbReference type="AlphaFoldDB" id="A0A379JM20"/>
<reference evidence="2 3" key="1">
    <citation type="submission" date="2018-06" db="EMBL/GenBank/DDBJ databases">
        <authorList>
            <consortium name="Pathogen Informatics"/>
            <person name="Doyle S."/>
        </authorList>
    </citation>
    <scope>NUCLEOTIDE SEQUENCE [LARGE SCALE GENOMIC DNA]</scope>
    <source>
        <strain evidence="2 3">NCTC1934</strain>
    </source>
</reference>
<evidence type="ECO:0000313" key="2">
    <source>
        <dbReference type="EMBL" id="SUD49555.1"/>
    </source>
</evidence>
<protein>
    <submittedName>
        <fullName evidence="2">Uncharacterized protein</fullName>
    </submittedName>
</protein>
<evidence type="ECO:0000256" key="1">
    <source>
        <dbReference type="SAM" id="MobiDB-lite"/>
    </source>
</evidence>
<gene>
    <name evidence="2" type="ORF">NCTC1934_06909</name>
</gene>
<accession>A0A379JM20</accession>
<name>A0A379JM20_9NOCA</name>
<keyword evidence="3" id="KW-1185">Reference proteome</keyword>
<dbReference type="Proteomes" id="UP000255467">
    <property type="component" value="Unassembled WGS sequence"/>
</dbReference>
<sequence length="86" mass="9500">MAGKKQLPYTRKTFGFKLHPNVDKLIDDLAAQKTGGDRSRWLTLMVSEQSGTPVDELLVPDDKNQTAMPPSTGEKKASSRKRKSVA</sequence>
<dbReference type="EMBL" id="UGRY01000008">
    <property type="protein sequence ID" value="SUD49555.1"/>
    <property type="molecule type" value="Genomic_DNA"/>
</dbReference>
<organism evidence="2 3">
    <name type="scientific">Nocardia otitidiscaviarum</name>
    <dbReference type="NCBI Taxonomy" id="1823"/>
    <lineage>
        <taxon>Bacteria</taxon>
        <taxon>Bacillati</taxon>
        <taxon>Actinomycetota</taxon>
        <taxon>Actinomycetes</taxon>
        <taxon>Mycobacteriales</taxon>
        <taxon>Nocardiaceae</taxon>
        <taxon>Nocardia</taxon>
    </lineage>
</organism>